<evidence type="ECO:0000259" key="2">
    <source>
        <dbReference type="Pfam" id="PF08858"/>
    </source>
</evidence>
<feature type="domain" description="IDEAL" evidence="2">
    <location>
        <begin position="77"/>
        <end position="98"/>
    </location>
</feature>
<evidence type="ECO:0000313" key="3">
    <source>
        <dbReference type="EMBL" id="MBP1993553.1"/>
    </source>
</evidence>
<sequence length="129" mass="14762">MTNVKQMQVQPGDWVSGTTVEDEKIRGFVEAVSWERGSALVRVTESDRKDAIGRIAEGLLSKLELLQVEAWLDERALADLIDIALVTRDEQWFMELTSSLGELRNQTKKSKSPTHKQPISMPHRRIWMD</sequence>
<dbReference type="Gene3D" id="4.10.810.10">
    <property type="entry name" value="Virus Scaffolding Protein, Chain A"/>
    <property type="match status" value="1"/>
</dbReference>
<gene>
    <name evidence="3" type="ORF">J2Z66_005175</name>
</gene>
<dbReference type="RefSeq" id="WP_209975437.1">
    <property type="nucleotide sequence ID" value="NZ_JAGGLB010000019.1"/>
</dbReference>
<protein>
    <recommendedName>
        <fullName evidence="2">IDEAL domain-containing protein</fullName>
    </recommendedName>
</protein>
<feature type="region of interest" description="Disordered" evidence="1">
    <location>
        <begin position="103"/>
        <end position="129"/>
    </location>
</feature>
<comment type="caution">
    <text evidence="3">The sequence shown here is derived from an EMBL/GenBank/DDBJ whole genome shotgun (WGS) entry which is preliminary data.</text>
</comment>
<evidence type="ECO:0000256" key="1">
    <source>
        <dbReference type="SAM" id="MobiDB-lite"/>
    </source>
</evidence>
<accession>A0ABS4J186</accession>
<organism evidence="3 4">
    <name type="scientific">Paenibacillus eucommiae</name>
    <dbReference type="NCBI Taxonomy" id="1355755"/>
    <lineage>
        <taxon>Bacteria</taxon>
        <taxon>Bacillati</taxon>
        <taxon>Bacillota</taxon>
        <taxon>Bacilli</taxon>
        <taxon>Bacillales</taxon>
        <taxon>Paenibacillaceae</taxon>
        <taxon>Paenibacillus</taxon>
    </lineage>
</organism>
<reference evidence="3 4" key="1">
    <citation type="submission" date="2021-03" db="EMBL/GenBank/DDBJ databases">
        <title>Genomic Encyclopedia of Type Strains, Phase IV (KMG-IV): sequencing the most valuable type-strain genomes for metagenomic binning, comparative biology and taxonomic classification.</title>
        <authorList>
            <person name="Goeker M."/>
        </authorList>
    </citation>
    <scope>NUCLEOTIDE SEQUENCE [LARGE SCALE GENOMIC DNA]</scope>
    <source>
        <strain evidence="3 4">DSM 26048</strain>
    </source>
</reference>
<dbReference type="Proteomes" id="UP001519287">
    <property type="component" value="Unassembled WGS sequence"/>
</dbReference>
<keyword evidence="4" id="KW-1185">Reference proteome</keyword>
<dbReference type="EMBL" id="JAGGLB010000019">
    <property type="protein sequence ID" value="MBP1993553.1"/>
    <property type="molecule type" value="Genomic_DNA"/>
</dbReference>
<dbReference type="InterPro" id="IPR014957">
    <property type="entry name" value="IDEAL_dom"/>
</dbReference>
<evidence type="ECO:0000313" key="4">
    <source>
        <dbReference type="Proteomes" id="UP001519287"/>
    </source>
</evidence>
<dbReference type="Pfam" id="PF08858">
    <property type="entry name" value="IDEAL"/>
    <property type="match status" value="1"/>
</dbReference>
<proteinExistence type="predicted"/>
<dbReference type="InterPro" id="IPR027393">
    <property type="entry name" value="Virus_scaffolding_prot_C"/>
</dbReference>
<name>A0ABS4J186_9BACL</name>